<proteinExistence type="predicted"/>
<evidence type="ECO:0000313" key="2">
    <source>
        <dbReference type="EMBL" id="GBB85606.1"/>
    </source>
</evidence>
<dbReference type="Proteomes" id="UP000247702">
    <property type="component" value="Unassembled WGS sequence"/>
</dbReference>
<dbReference type="STRING" id="94130.A0A2Z6QZ50"/>
<keyword evidence="3" id="KW-1185">Reference proteome</keyword>
<protein>
    <submittedName>
        <fullName evidence="2">Uncharacterized protein</fullName>
    </submittedName>
</protein>
<reference evidence="2 3" key="1">
    <citation type="submission" date="2017-11" db="EMBL/GenBank/DDBJ databases">
        <title>The genome of Rhizophagus clarus HR1 reveals common genetic basis of auxotrophy among arbuscular mycorrhizal fungi.</title>
        <authorList>
            <person name="Kobayashi Y."/>
        </authorList>
    </citation>
    <scope>NUCLEOTIDE SEQUENCE [LARGE SCALE GENOMIC DNA]</scope>
    <source>
        <strain evidence="2 3">HR1</strain>
    </source>
</reference>
<comment type="caution">
    <text evidence="2">The sequence shown here is derived from an EMBL/GenBank/DDBJ whole genome shotgun (WGS) entry which is preliminary data.</text>
</comment>
<accession>A0A2Z6QZ50</accession>
<feature type="region of interest" description="Disordered" evidence="1">
    <location>
        <begin position="587"/>
        <end position="609"/>
    </location>
</feature>
<gene>
    <name evidence="2" type="ORF">RclHR1_01210014</name>
</gene>
<organism evidence="2 3">
    <name type="scientific">Rhizophagus clarus</name>
    <dbReference type="NCBI Taxonomy" id="94130"/>
    <lineage>
        <taxon>Eukaryota</taxon>
        <taxon>Fungi</taxon>
        <taxon>Fungi incertae sedis</taxon>
        <taxon>Mucoromycota</taxon>
        <taxon>Glomeromycotina</taxon>
        <taxon>Glomeromycetes</taxon>
        <taxon>Glomerales</taxon>
        <taxon>Glomeraceae</taxon>
        <taxon>Rhizophagus</taxon>
    </lineage>
</organism>
<dbReference type="EMBL" id="BEXD01000236">
    <property type="protein sequence ID" value="GBB85606.1"/>
    <property type="molecule type" value="Genomic_DNA"/>
</dbReference>
<evidence type="ECO:0000256" key="1">
    <source>
        <dbReference type="SAM" id="MobiDB-lite"/>
    </source>
</evidence>
<feature type="compositionally biased region" description="Polar residues" evidence="1">
    <location>
        <begin position="592"/>
        <end position="609"/>
    </location>
</feature>
<sequence length="1023" mass="118293">MTLTQDIGEDNKFRVELLECAKSLNLQNDNDYTKELFNQIPFEYYHVQEDENESIIRIKEGEEENINYNEKNPNIFIKKFLFEEFDDFNDSNELLNKVLSEITDTDSILCNNLETFIARDSIKLEEPLFPKKINLDDNFNNCQGPAIPTIKSLTPNYTPTQIPEPFLESEIQTYTIENLCPLYHEAMADEVDSATSLLKEQEIELKNDPILMTDLKFKSKYLEEPISPNVKDIIQQDIPSSIFEVESLFKQEVELFLKNDEKVSVIEEFGVKLPLEMMNEWERMEAMDDIADDLKEILTDNSKESEMVFDIPSSREMYELEPVLIPAKNDPLEMDRRKRRKKSETEEDIITTDSLLTVINHVVPEDVISISSEQDEEEELQKDLNNMIKIDTPFDQWQFIMMQSMDEICGLKFTVPSLPHPVTYASSDIPARLSDLVVSNSSESDFHIFSPFCGIKALELLLQWNPIKNVAMLEIDKLVDVSETPYDNLAEIIQEYICFDSDNLLELIDFKVTNENDEIYLKSNKEKKNYKRLKQLEDKVGFTTSRVASAASNPTVFTESRGTSAAVAPSNMFNNRPSLVRDCAPDTRQVHKSPNSNRKIKSSNPPNKSVDIQQLLRKPTIGRFRNVERSMPDAMSWIREGNDDAPLSEIINEPVSAQDRVTHWLSNCDFNDSNKNLKNKNKYENIEVIDLTQDTDLSTPETGKSVDDNEITSPFFKKKVKSSDEQNHHNAMYFSNSFSATRSIDDFLILRGKLSPNKRPKIKQSNVTIGKSIIEKLPKPVVLHKYIVSVRMFPNRKLLTALKSEECKIELIERDFEYMRPFLLEENSDAIHVEVDFIIDERTGVIFYPLNMLSQDQSILKLAQTILRLHLKYPNLYLILETYSWNNRCTSRNNKEYIIASYPFTLPILRSISELKLILTCCKCDAKIMYSLCEEMSAKLLRMIGDSCATKCDIEGATRIGNHGWRNHKQWEERNWMTMEESLEKFDEIIHEILLTDSRNNDSSNDTVIEQLFTNEIPVIVID</sequence>
<name>A0A2Z6QZ50_9GLOM</name>
<dbReference type="AlphaFoldDB" id="A0A2Z6QZ50"/>
<evidence type="ECO:0000313" key="3">
    <source>
        <dbReference type="Proteomes" id="UP000247702"/>
    </source>
</evidence>